<evidence type="ECO:0000313" key="1">
    <source>
        <dbReference type="EMBL" id="KAK6629215.1"/>
    </source>
</evidence>
<dbReference type="Proteomes" id="UP001372834">
    <property type="component" value="Unassembled WGS sequence"/>
</dbReference>
<name>A0AAN8P2V5_POLSC</name>
<sequence>MMAERFEFKRCRPDATSNESFIVIPVIMRGRDSRSTVVSCQSEVIERGIMTNNYPCNNWLNFWNIFHKCNGSMNNKRQIHVHIIVRDADSYITTGARKVQQDSPGNSEWCNTEHHFELKIVKHDFVKAVGTGNKEPEGTEMVFREIEVEQPPLPVLHNLFYRLLEDARFGRLKGTKRKEERHEEEKKGFWAYMK</sequence>
<gene>
    <name evidence="1" type="ORF">RUM43_003032</name>
</gene>
<organism evidence="1 2">
    <name type="scientific">Polyplax serrata</name>
    <name type="common">Common mouse louse</name>
    <dbReference type="NCBI Taxonomy" id="468196"/>
    <lineage>
        <taxon>Eukaryota</taxon>
        <taxon>Metazoa</taxon>
        <taxon>Ecdysozoa</taxon>
        <taxon>Arthropoda</taxon>
        <taxon>Hexapoda</taxon>
        <taxon>Insecta</taxon>
        <taxon>Pterygota</taxon>
        <taxon>Neoptera</taxon>
        <taxon>Paraneoptera</taxon>
        <taxon>Psocodea</taxon>
        <taxon>Troctomorpha</taxon>
        <taxon>Phthiraptera</taxon>
        <taxon>Anoplura</taxon>
        <taxon>Polyplacidae</taxon>
        <taxon>Polyplax</taxon>
    </lineage>
</organism>
<dbReference type="AlphaFoldDB" id="A0AAN8P2V5"/>
<reference evidence="1 2" key="1">
    <citation type="submission" date="2023-10" db="EMBL/GenBank/DDBJ databases">
        <title>Genomes of two closely related lineages of the louse Polyplax serrata with different host specificities.</title>
        <authorList>
            <person name="Martinu J."/>
            <person name="Tarabai H."/>
            <person name="Stefka J."/>
            <person name="Hypsa V."/>
        </authorList>
    </citation>
    <scope>NUCLEOTIDE SEQUENCE [LARGE SCALE GENOMIC DNA]</scope>
    <source>
        <strain evidence="1">HR10_N</strain>
    </source>
</reference>
<comment type="caution">
    <text evidence="1">The sequence shown here is derived from an EMBL/GenBank/DDBJ whole genome shotgun (WGS) entry which is preliminary data.</text>
</comment>
<proteinExistence type="predicted"/>
<evidence type="ECO:0000313" key="2">
    <source>
        <dbReference type="Proteomes" id="UP001372834"/>
    </source>
</evidence>
<protein>
    <submittedName>
        <fullName evidence="1">Uncharacterized protein</fullName>
    </submittedName>
</protein>
<accession>A0AAN8P2V5</accession>
<dbReference type="EMBL" id="JAWJWE010000036">
    <property type="protein sequence ID" value="KAK6629215.1"/>
    <property type="molecule type" value="Genomic_DNA"/>
</dbReference>